<evidence type="ECO:0000313" key="8">
    <source>
        <dbReference type="Proteomes" id="UP001212841"/>
    </source>
</evidence>
<comment type="caution">
    <text evidence="7">The sequence shown here is derived from an EMBL/GenBank/DDBJ whole genome shotgun (WGS) entry which is preliminary data.</text>
</comment>
<feature type="non-terminal residue" evidence="7">
    <location>
        <position position="1"/>
    </location>
</feature>
<evidence type="ECO:0000256" key="4">
    <source>
        <dbReference type="ARBA" id="ARBA00023242"/>
    </source>
</evidence>
<dbReference type="Pfam" id="PF11754">
    <property type="entry name" value="Velvet"/>
    <property type="match status" value="1"/>
</dbReference>
<keyword evidence="8" id="KW-1185">Reference proteome</keyword>
<accession>A0AAD5WZN3</accession>
<proteinExistence type="predicted"/>
<feature type="compositionally biased region" description="Low complexity" evidence="5">
    <location>
        <begin position="314"/>
        <end position="333"/>
    </location>
</feature>
<dbReference type="PANTHER" id="PTHR33572:SF3">
    <property type="entry name" value="VELVET COMPLEX SUBUNIT B"/>
    <property type="match status" value="1"/>
</dbReference>
<gene>
    <name evidence="7" type="ORF">HK097_010647</name>
</gene>
<feature type="domain" description="Velvet" evidence="6">
    <location>
        <begin position="80"/>
        <end position="387"/>
    </location>
</feature>
<organism evidence="7 8">
    <name type="scientific">Rhizophlyctis rosea</name>
    <dbReference type="NCBI Taxonomy" id="64517"/>
    <lineage>
        <taxon>Eukaryota</taxon>
        <taxon>Fungi</taxon>
        <taxon>Fungi incertae sedis</taxon>
        <taxon>Chytridiomycota</taxon>
        <taxon>Chytridiomycota incertae sedis</taxon>
        <taxon>Chytridiomycetes</taxon>
        <taxon>Rhizophlyctidales</taxon>
        <taxon>Rhizophlyctidaceae</taxon>
        <taxon>Rhizophlyctis</taxon>
    </lineage>
</organism>
<dbReference type="Gene3D" id="2.60.40.3960">
    <property type="entry name" value="Velvet domain"/>
    <property type="match status" value="2"/>
</dbReference>
<dbReference type="Proteomes" id="UP001212841">
    <property type="component" value="Unassembled WGS sequence"/>
</dbReference>
<feature type="compositionally biased region" description="Low complexity" evidence="5">
    <location>
        <begin position="58"/>
        <end position="68"/>
    </location>
</feature>
<evidence type="ECO:0000256" key="3">
    <source>
        <dbReference type="ARBA" id="ARBA00023163"/>
    </source>
</evidence>
<sequence>MSGSFNAEDQQDTDDQQPPAHRPITFGSGHRSAFTPYVPPPPHIRQQSLSRVQRPSDDFPSSASSASSRTPVEAPTPSPAPTSPLRLIVIQQPERGRACGFGEKLNRRPIDPCVMVQLGSVDAEGQISTRFQDLSTIVLYVSLVDETGLHDRNLVIAPQNLHQPVPTQHATDGPLFPTHQQSSYGQQPDVADPYAHPSSSSSSSNPAIRPSDITNDHSRQRLPGHVPMQQSSFPHDTRDPYPPVQDHPTKHPFSIPFISQSFESALHQQQQQHHHSAPPFFPPQPPTYQTFPYQPPDPSSFPPHIKTEPPLPPSQLSSSSSLSSRKRGSVSSSPSPPVHRTLFGSLVSSAHLLNDLNGERGAFFVFPDLCIRVEGRFRLAFMLSDLA</sequence>
<reference evidence="7" key="1">
    <citation type="submission" date="2020-05" db="EMBL/GenBank/DDBJ databases">
        <title>Phylogenomic resolution of chytrid fungi.</title>
        <authorList>
            <person name="Stajich J.E."/>
            <person name="Amses K."/>
            <person name="Simmons R."/>
            <person name="Seto K."/>
            <person name="Myers J."/>
            <person name="Bonds A."/>
            <person name="Quandt C.A."/>
            <person name="Barry K."/>
            <person name="Liu P."/>
            <person name="Grigoriev I."/>
            <person name="Longcore J.E."/>
            <person name="James T.Y."/>
        </authorList>
    </citation>
    <scope>NUCLEOTIDE SEQUENCE</scope>
    <source>
        <strain evidence="7">JEL0318</strain>
    </source>
</reference>
<evidence type="ECO:0000256" key="5">
    <source>
        <dbReference type="SAM" id="MobiDB-lite"/>
    </source>
</evidence>
<dbReference type="EMBL" id="JADGJD010000807">
    <property type="protein sequence ID" value="KAJ3048352.1"/>
    <property type="molecule type" value="Genomic_DNA"/>
</dbReference>
<dbReference type="PANTHER" id="PTHR33572">
    <property type="entry name" value="SPORE DEVELOPMENT REGULATOR VOSA"/>
    <property type="match status" value="1"/>
</dbReference>
<dbReference type="InterPro" id="IPR037525">
    <property type="entry name" value="Velvet_dom"/>
</dbReference>
<dbReference type="InterPro" id="IPR038491">
    <property type="entry name" value="Velvet_dom_sf"/>
</dbReference>
<evidence type="ECO:0000256" key="2">
    <source>
        <dbReference type="ARBA" id="ARBA00023015"/>
    </source>
</evidence>
<protein>
    <recommendedName>
        <fullName evidence="6">Velvet domain-containing protein</fullName>
    </recommendedName>
</protein>
<dbReference type="AlphaFoldDB" id="A0AAD5WZN3"/>
<evidence type="ECO:0000256" key="1">
    <source>
        <dbReference type="ARBA" id="ARBA00004123"/>
    </source>
</evidence>
<dbReference type="InterPro" id="IPR021740">
    <property type="entry name" value="Velvet"/>
</dbReference>
<dbReference type="PROSITE" id="PS51821">
    <property type="entry name" value="VELVET"/>
    <property type="match status" value="1"/>
</dbReference>
<name>A0AAD5WZN3_9FUNG</name>
<feature type="region of interest" description="Disordered" evidence="5">
    <location>
        <begin position="1"/>
        <end position="85"/>
    </location>
</feature>
<evidence type="ECO:0000259" key="6">
    <source>
        <dbReference type="PROSITE" id="PS51821"/>
    </source>
</evidence>
<dbReference type="GO" id="GO:0005634">
    <property type="term" value="C:nucleus"/>
    <property type="evidence" value="ECO:0007669"/>
    <property type="project" value="UniProtKB-SubCell"/>
</dbReference>
<feature type="region of interest" description="Disordered" evidence="5">
    <location>
        <begin position="164"/>
        <end position="336"/>
    </location>
</feature>
<keyword evidence="4" id="KW-0539">Nucleus</keyword>
<keyword evidence="2" id="KW-0805">Transcription regulation</keyword>
<keyword evidence="3" id="KW-0804">Transcription</keyword>
<comment type="subcellular location">
    <subcellularLocation>
        <location evidence="1">Nucleus</location>
    </subcellularLocation>
</comment>
<evidence type="ECO:0000313" key="7">
    <source>
        <dbReference type="EMBL" id="KAJ3048352.1"/>
    </source>
</evidence>